<organism evidence="2 3">
    <name type="scientific">Fibrella aquatilis</name>
    <dbReference type="NCBI Taxonomy" id="2817059"/>
    <lineage>
        <taxon>Bacteria</taxon>
        <taxon>Pseudomonadati</taxon>
        <taxon>Bacteroidota</taxon>
        <taxon>Cytophagia</taxon>
        <taxon>Cytophagales</taxon>
        <taxon>Spirosomataceae</taxon>
        <taxon>Fibrella</taxon>
    </lineage>
</organism>
<dbReference type="EMBL" id="JAFMYU010000018">
    <property type="protein sequence ID" value="MBO0933302.1"/>
    <property type="molecule type" value="Genomic_DNA"/>
</dbReference>
<gene>
    <name evidence="2" type="ORF">J2I48_19995</name>
</gene>
<sequence>MLFISLRPWEGFLGVPAYVDMTLTEQIDGKDPYNKPVRTTKWFDYDVYQGNPVPPSGEFTLPDELYCLCSGIKTFDTDFYYSGYFYRFIVSEKFLLFIENNSFLEGAYDYCPLTVLSKKLEPITQQSYYLLRVFRFHQELINWQDSPTVPKKESFNKQVYYLELVLTKAEQEIPGLFFANQRGFSDCFFCTEPTKQLIDEQRFRGIALVSPADYVVEQQYRDDHLSATPKEARQRDKIRFAQ</sequence>
<evidence type="ECO:0000313" key="2">
    <source>
        <dbReference type="EMBL" id="MBO0933302.1"/>
    </source>
</evidence>
<reference evidence="2 3" key="1">
    <citation type="submission" date="2021-03" db="EMBL/GenBank/DDBJ databases">
        <title>Fibrella sp. HMF5036 genome sequencing and assembly.</title>
        <authorList>
            <person name="Kang H."/>
            <person name="Kim H."/>
            <person name="Bae S."/>
            <person name="Joh K."/>
        </authorList>
    </citation>
    <scope>NUCLEOTIDE SEQUENCE [LARGE SCALE GENOMIC DNA]</scope>
    <source>
        <strain evidence="2 3">HMF5036</strain>
    </source>
</reference>
<evidence type="ECO:0000313" key="3">
    <source>
        <dbReference type="Proteomes" id="UP000664795"/>
    </source>
</evidence>
<dbReference type="AlphaFoldDB" id="A0A939GAY2"/>
<dbReference type="RefSeq" id="WP_207337259.1">
    <property type="nucleotide sequence ID" value="NZ_JAFMYU010000018.1"/>
</dbReference>
<comment type="caution">
    <text evidence="2">The sequence shown here is derived from an EMBL/GenBank/DDBJ whole genome shotgun (WGS) entry which is preliminary data.</text>
</comment>
<dbReference type="Proteomes" id="UP000664795">
    <property type="component" value="Unassembled WGS sequence"/>
</dbReference>
<accession>A0A939GAY2</accession>
<name>A0A939GAY2_9BACT</name>
<feature type="domain" description="Immunity protein 43" evidence="1">
    <location>
        <begin position="14"/>
        <end position="215"/>
    </location>
</feature>
<protein>
    <recommendedName>
        <fullName evidence="1">Immunity protein 43 domain-containing protein</fullName>
    </recommendedName>
</protein>
<keyword evidence="3" id="KW-1185">Reference proteome</keyword>
<dbReference type="InterPro" id="IPR029079">
    <property type="entry name" value="Imm43"/>
</dbReference>
<dbReference type="Pfam" id="PF15570">
    <property type="entry name" value="Imm43"/>
    <property type="match status" value="1"/>
</dbReference>
<proteinExistence type="predicted"/>
<evidence type="ECO:0000259" key="1">
    <source>
        <dbReference type="Pfam" id="PF15570"/>
    </source>
</evidence>